<evidence type="ECO:0000313" key="4">
    <source>
        <dbReference type="Proteomes" id="UP000019150"/>
    </source>
</evidence>
<feature type="region of interest" description="Disordered" evidence="1">
    <location>
        <begin position="834"/>
        <end position="855"/>
    </location>
</feature>
<keyword evidence="2" id="KW-0472">Membrane</keyword>
<feature type="compositionally biased region" description="Polar residues" evidence="1">
    <location>
        <begin position="834"/>
        <end position="843"/>
    </location>
</feature>
<evidence type="ECO:0000256" key="1">
    <source>
        <dbReference type="SAM" id="MobiDB-lite"/>
    </source>
</evidence>
<keyword evidence="4" id="KW-1185">Reference proteome</keyword>
<feature type="transmembrane region" description="Helical" evidence="2">
    <location>
        <begin position="175"/>
        <end position="194"/>
    </location>
</feature>
<proteinExistence type="predicted"/>
<feature type="transmembrane region" description="Helical" evidence="2">
    <location>
        <begin position="362"/>
        <end position="382"/>
    </location>
</feature>
<dbReference type="PATRIC" id="fig|1415166.3.peg.1621"/>
<dbReference type="STRING" id="1415166.NONO_c15940"/>
<keyword evidence="2" id="KW-0812">Transmembrane</keyword>
<feature type="transmembrane region" description="Helical" evidence="2">
    <location>
        <begin position="51"/>
        <end position="76"/>
    </location>
</feature>
<dbReference type="eggNOG" id="ENOG50303YC">
    <property type="taxonomic scope" value="Bacteria"/>
</dbReference>
<dbReference type="EMBL" id="CP006850">
    <property type="protein sequence ID" value="AHH16395.1"/>
    <property type="molecule type" value="Genomic_DNA"/>
</dbReference>
<dbReference type="OrthoDB" id="4493164at2"/>
<feature type="transmembrane region" description="Helical" evidence="2">
    <location>
        <begin position="201"/>
        <end position="219"/>
    </location>
</feature>
<dbReference type="AlphaFoldDB" id="W5TAP6"/>
<name>W5TAP6_9NOCA</name>
<gene>
    <name evidence="3" type="ORF">NONO_c15940</name>
</gene>
<dbReference type="Proteomes" id="UP000019150">
    <property type="component" value="Chromosome"/>
</dbReference>
<accession>W5TAP6</accession>
<evidence type="ECO:0000313" key="3">
    <source>
        <dbReference type="EMBL" id="AHH16395.1"/>
    </source>
</evidence>
<organism evidence="3 4">
    <name type="scientific">Nocardia nova SH22a</name>
    <dbReference type="NCBI Taxonomy" id="1415166"/>
    <lineage>
        <taxon>Bacteria</taxon>
        <taxon>Bacillati</taxon>
        <taxon>Actinomycetota</taxon>
        <taxon>Actinomycetes</taxon>
        <taxon>Mycobacteriales</taxon>
        <taxon>Nocardiaceae</taxon>
        <taxon>Nocardia</taxon>
    </lineage>
</organism>
<protein>
    <submittedName>
        <fullName evidence="3">Putative membrane protein</fullName>
    </submittedName>
</protein>
<sequence>MSVTTDTRERRDRRRSDLARQLESFDPVEWQPRVVARRTWCKITATRRRKWVTWSVIVTLALLVISVAFAAVAAAAGDGGEASGSGNSALGFTQVRDSHGVYLANYIYATNHGGLTHLDDTGTSTVIGFVFAIFMVVVTIPIWLVGWVLGFGWMAVFSGPLNGIAHALSGQLATTIMLLTFATIGAFFVAYFVVRGFFSKAAVQGVTMLVVAVIGPMYLADPLGEVLSPHGLLAEGRDVGLSVSAGLNGNSNPNPSQMVASLQEDMADNFARKPVQVWNFGHVVDDRSGCGEAWSAGVRAGSEGRIKDGMKQCGDYAAYSSANNPSFGQIGAGLVLLFTALVLLIFAVYLSIKIIWSALDSVYWGLMTIFGFAGLGLVYGPTQTFTVRAVVHGMMSAVRMCFQIIALGIYLLFFGDLFRQAKGQEMSIFVIGAIVMIVAALQFDRLSSSLESGNEWVANRLALTIQGPPGGGGGGGGGGRALGMGEAAAGHKAGSHMMMALAGASTIAGSPISEWLLGGLPGTIHPQSRIKKIIAQNSAVISSMQLPFWADPEMGGEFGAYKASYRKWSLLRNSAINWAAETGGSNNGGVGTARGAAKALLSLDKRMGVTGPDAGAVLLSGGWDGREEVVRHAVEVSGLMASMAKTNPLADGHLAGIMAGQNLAENALQRLQHMRGRTPTRHDEQHLEAAVYAMREHAWHYRDTLLPGGVTLAYDGINEFNGMPFHGIDLAAIRDDYVARPSEAKMKAIQEATGGNVTSLSTAFNGLHNSAGNAVDFESLARDPAARLMKHISNGEAMNLIDAADDLADGYGTLTHQQLTDRVTEVRRLANLRANTENWSSGSKRALTHPAPPRP</sequence>
<evidence type="ECO:0000256" key="2">
    <source>
        <dbReference type="SAM" id="Phobius"/>
    </source>
</evidence>
<feature type="transmembrane region" description="Helical" evidence="2">
    <location>
        <begin position="126"/>
        <end position="144"/>
    </location>
</feature>
<dbReference type="RefSeq" id="WP_025347905.1">
    <property type="nucleotide sequence ID" value="NZ_CP006850.1"/>
</dbReference>
<dbReference type="KEGG" id="nno:NONO_c15940"/>
<dbReference type="HOGENOM" id="CLU_346424_0_0_11"/>
<feature type="transmembrane region" description="Helical" evidence="2">
    <location>
        <begin position="330"/>
        <end position="350"/>
    </location>
</feature>
<reference evidence="3 4" key="1">
    <citation type="journal article" date="2014" name="Appl. Environ. Microbiol.">
        <title>Insights into the Microbial Degradation of Rubber and Gutta-Percha by Analysis of the Complete Genome of Nocardia nova SH22a.</title>
        <authorList>
            <person name="Luo Q."/>
            <person name="Hiessl S."/>
            <person name="Poehlein A."/>
            <person name="Daniel R."/>
            <person name="Steinbuchel A."/>
        </authorList>
    </citation>
    <scope>NUCLEOTIDE SEQUENCE [LARGE SCALE GENOMIC DNA]</scope>
    <source>
        <strain evidence="3">SH22a</strain>
    </source>
</reference>
<feature type="transmembrane region" description="Helical" evidence="2">
    <location>
        <begin position="151"/>
        <end position="169"/>
    </location>
</feature>
<feature type="transmembrane region" description="Helical" evidence="2">
    <location>
        <begin position="394"/>
        <end position="414"/>
    </location>
</feature>
<feature type="transmembrane region" description="Helical" evidence="2">
    <location>
        <begin position="426"/>
        <end position="443"/>
    </location>
</feature>
<keyword evidence="2" id="KW-1133">Transmembrane helix</keyword>